<name>A0ABT9CFS5_9BACL</name>
<comment type="similarity">
    <text evidence="2">Belongs to the bacterial solute-binding protein 8 family.</text>
</comment>
<dbReference type="Proteomes" id="UP001240171">
    <property type="component" value="Unassembled WGS sequence"/>
</dbReference>
<evidence type="ECO:0000256" key="6">
    <source>
        <dbReference type="SAM" id="MobiDB-lite"/>
    </source>
</evidence>
<evidence type="ECO:0000259" key="8">
    <source>
        <dbReference type="PROSITE" id="PS50983"/>
    </source>
</evidence>
<dbReference type="PROSITE" id="PS50983">
    <property type="entry name" value="FE_B12_PBP"/>
    <property type="match status" value="1"/>
</dbReference>
<reference evidence="9 10" key="1">
    <citation type="submission" date="2023-07" db="EMBL/GenBank/DDBJ databases">
        <title>Paenibacillus sp. JX-17 nov. isolated from soil.</title>
        <authorList>
            <person name="Wan Y."/>
            <person name="Liu B."/>
        </authorList>
    </citation>
    <scope>NUCLEOTIDE SEQUENCE [LARGE SCALE GENOMIC DNA]</scope>
    <source>
        <strain evidence="9 10">JX-17</strain>
    </source>
</reference>
<dbReference type="PROSITE" id="PS51257">
    <property type="entry name" value="PROKAR_LIPOPROTEIN"/>
    <property type="match status" value="1"/>
</dbReference>
<dbReference type="Gene3D" id="3.40.50.1980">
    <property type="entry name" value="Nitrogenase molybdenum iron protein domain"/>
    <property type="match status" value="2"/>
</dbReference>
<dbReference type="PANTHER" id="PTHR30532">
    <property type="entry name" value="IRON III DICITRATE-BINDING PERIPLASMIC PROTEIN"/>
    <property type="match status" value="1"/>
</dbReference>
<evidence type="ECO:0000256" key="4">
    <source>
        <dbReference type="ARBA" id="ARBA00022729"/>
    </source>
</evidence>
<feature type="region of interest" description="Disordered" evidence="6">
    <location>
        <begin position="33"/>
        <end position="54"/>
    </location>
</feature>
<organism evidence="9 10">
    <name type="scientific">Paenibacillus lacisoli</name>
    <dbReference type="NCBI Taxonomy" id="3064525"/>
    <lineage>
        <taxon>Bacteria</taxon>
        <taxon>Bacillati</taxon>
        <taxon>Bacillota</taxon>
        <taxon>Bacilli</taxon>
        <taxon>Bacillales</taxon>
        <taxon>Paenibacillaceae</taxon>
        <taxon>Paenibacillus</taxon>
    </lineage>
</organism>
<dbReference type="Pfam" id="PF01497">
    <property type="entry name" value="Peripla_BP_2"/>
    <property type="match status" value="1"/>
</dbReference>
<keyword evidence="5" id="KW-0175">Coiled coil</keyword>
<evidence type="ECO:0000256" key="5">
    <source>
        <dbReference type="SAM" id="Coils"/>
    </source>
</evidence>
<accession>A0ABT9CFS5</accession>
<protein>
    <submittedName>
        <fullName evidence="9">Iron-siderophore ABC transporter substrate-binding protein</fullName>
    </submittedName>
</protein>
<feature type="chain" id="PRO_5046352301" evidence="7">
    <location>
        <begin position="25"/>
        <end position="339"/>
    </location>
</feature>
<proteinExistence type="inferred from homology"/>
<evidence type="ECO:0000256" key="1">
    <source>
        <dbReference type="ARBA" id="ARBA00004196"/>
    </source>
</evidence>
<dbReference type="SUPFAM" id="SSF53807">
    <property type="entry name" value="Helical backbone' metal receptor"/>
    <property type="match status" value="1"/>
</dbReference>
<dbReference type="CDD" id="cd01146">
    <property type="entry name" value="FhuD"/>
    <property type="match status" value="1"/>
</dbReference>
<gene>
    <name evidence="9" type="ORF">Q5741_15090</name>
</gene>
<dbReference type="InterPro" id="IPR002491">
    <property type="entry name" value="ABC_transptr_periplasmic_BD"/>
</dbReference>
<keyword evidence="10" id="KW-1185">Reference proteome</keyword>
<keyword evidence="3" id="KW-0813">Transport</keyword>
<feature type="signal peptide" evidence="7">
    <location>
        <begin position="1"/>
        <end position="24"/>
    </location>
</feature>
<sequence length="339" mass="36698">MRTYTAKKGFVGILLSLFLVIALAGCGSANNANDAGESSGAGNKPAETASEKPVTFKDNRGEVTLAKPATRVVTLEWTYTEDVIALGVQPIGNADNANYKIYVTPQAALDSNVTDVGTRGEPNLETIAALKPDLIIADARSHEAIYDQLKAIAPTIEFSPYSGNGYDYDKMTEIFNTIAVAVGKEDKAKQVLQELDQHYAEAKEKLAAAGKADFHYALTQAFTYQNAVSLRMFSDNSVVVGTLAKIGLINDWKPAKLEEYGFTTVGIEALPEVQDSNFIYITQPDDDVFGTAMKDNKVWNGLKFVKEKRTYPLGSTTWTFGGPVSSKELVDQVVGAITK</sequence>
<evidence type="ECO:0000256" key="2">
    <source>
        <dbReference type="ARBA" id="ARBA00008814"/>
    </source>
</evidence>
<keyword evidence="4 7" id="KW-0732">Signal</keyword>
<evidence type="ECO:0000313" key="9">
    <source>
        <dbReference type="EMBL" id="MDO7907735.1"/>
    </source>
</evidence>
<dbReference type="EMBL" id="JAUQTB010000009">
    <property type="protein sequence ID" value="MDO7907735.1"/>
    <property type="molecule type" value="Genomic_DNA"/>
</dbReference>
<evidence type="ECO:0000313" key="10">
    <source>
        <dbReference type="Proteomes" id="UP001240171"/>
    </source>
</evidence>
<comment type="caution">
    <text evidence="9">The sequence shown here is derived from an EMBL/GenBank/DDBJ whole genome shotgun (WGS) entry which is preliminary data.</text>
</comment>
<dbReference type="InterPro" id="IPR051313">
    <property type="entry name" value="Bact_iron-sidero_bind"/>
</dbReference>
<dbReference type="PRINTS" id="PR01715">
    <property type="entry name" value="FERRIBNDNGPP"/>
</dbReference>
<comment type="subcellular location">
    <subcellularLocation>
        <location evidence="1">Cell envelope</location>
    </subcellularLocation>
</comment>
<dbReference type="PANTHER" id="PTHR30532:SF29">
    <property type="entry name" value="FE(3+) DICITRATE-BINDING PERIPLASMIC PROTEIN"/>
    <property type="match status" value="1"/>
</dbReference>
<evidence type="ECO:0000256" key="3">
    <source>
        <dbReference type="ARBA" id="ARBA00022448"/>
    </source>
</evidence>
<feature type="domain" description="Fe/B12 periplasmic-binding" evidence="8">
    <location>
        <begin position="71"/>
        <end position="339"/>
    </location>
</feature>
<evidence type="ECO:0000256" key="7">
    <source>
        <dbReference type="SAM" id="SignalP"/>
    </source>
</evidence>
<dbReference type="RefSeq" id="WP_305024950.1">
    <property type="nucleotide sequence ID" value="NZ_JAUQTB010000009.1"/>
</dbReference>
<feature type="coiled-coil region" evidence="5">
    <location>
        <begin position="185"/>
        <end position="212"/>
    </location>
</feature>